<gene>
    <name evidence="4" type="ORF">CAEBREN_13174</name>
</gene>
<keyword evidence="2" id="KW-0732">Signal</keyword>
<name>G0N4A0_CAEBE</name>
<dbReference type="AlphaFoldDB" id="G0N4A0"/>
<feature type="region of interest" description="Disordered" evidence="1">
    <location>
        <begin position="69"/>
        <end position="95"/>
    </location>
</feature>
<dbReference type="PANTHER" id="PTHR21503">
    <property type="entry name" value="F-BOX-CONTAINING HYPOTHETICAL PROTEIN C.ELEGANS"/>
    <property type="match status" value="1"/>
</dbReference>
<feature type="signal peptide" evidence="2">
    <location>
        <begin position="1"/>
        <end position="22"/>
    </location>
</feature>
<protein>
    <recommendedName>
        <fullName evidence="3">F-box domain-containing protein</fullName>
    </recommendedName>
</protein>
<dbReference type="PANTHER" id="PTHR21503:SF53">
    <property type="entry name" value="F-BOX ASSOCIATED DOMAIN-CONTAINING PROTEIN-RELATED"/>
    <property type="match status" value="1"/>
</dbReference>
<sequence>MTFKLLFLPILALECVLRRMDGLDLIVFATISKRTRRYTKSINKKIPSIDAIFGIPFFEQIEIQFIGDTDRSEENEEESEEKTYESEENEEGSGNSYVFKFCDRGAGKNETCSSENAVVLDGMELAMRKTQVGQETTCSFDSSDRILAAMKFVEFLCQTFTPNNIDLTLGESIQTEFKAFVQWNLLKEVKDLGFHVDFKVTNEQFKMFHDFVRRVPKQSLSFTFPDYTNKDHRINATFNDDVLCVNDAAWFKKNDFDLLNVRVFHLRESKLVNEDVRYMLHKWMTTASWKLEKAEIEMDEPDLNLILEEFEVVTTAQLKKRFPQLEKKELNFDHDGLVFNLGEAKHLQRMDSTIATIQLNDEQNTLCFSVWTKKIH</sequence>
<dbReference type="EMBL" id="GL379837">
    <property type="protein sequence ID" value="EGT52499.1"/>
    <property type="molecule type" value="Genomic_DNA"/>
</dbReference>
<keyword evidence="5" id="KW-1185">Reference proteome</keyword>
<evidence type="ECO:0000313" key="4">
    <source>
        <dbReference type="EMBL" id="EGT52499.1"/>
    </source>
</evidence>
<evidence type="ECO:0000313" key="5">
    <source>
        <dbReference type="Proteomes" id="UP000008068"/>
    </source>
</evidence>
<dbReference type="Proteomes" id="UP000008068">
    <property type="component" value="Unassembled WGS sequence"/>
</dbReference>
<evidence type="ECO:0000256" key="2">
    <source>
        <dbReference type="SAM" id="SignalP"/>
    </source>
</evidence>
<feature type="compositionally biased region" description="Acidic residues" evidence="1">
    <location>
        <begin position="71"/>
        <end position="91"/>
    </location>
</feature>
<feature type="chain" id="PRO_5003405161" description="F-box domain-containing protein" evidence="2">
    <location>
        <begin position="23"/>
        <end position="376"/>
    </location>
</feature>
<dbReference type="Pfam" id="PF00646">
    <property type="entry name" value="F-box"/>
    <property type="match status" value="1"/>
</dbReference>
<dbReference type="HOGENOM" id="CLU_736150_0_0_1"/>
<dbReference type="InterPro" id="IPR001810">
    <property type="entry name" value="F-box_dom"/>
</dbReference>
<dbReference type="PROSITE" id="PS50181">
    <property type="entry name" value="FBOX"/>
    <property type="match status" value="1"/>
</dbReference>
<organism evidence="5">
    <name type="scientific">Caenorhabditis brenneri</name>
    <name type="common">Nematode worm</name>
    <dbReference type="NCBI Taxonomy" id="135651"/>
    <lineage>
        <taxon>Eukaryota</taxon>
        <taxon>Metazoa</taxon>
        <taxon>Ecdysozoa</taxon>
        <taxon>Nematoda</taxon>
        <taxon>Chromadorea</taxon>
        <taxon>Rhabditida</taxon>
        <taxon>Rhabditina</taxon>
        <taxon>Rhabditomorpha</taxon>
        <taxon>Rhabditoidea</taxon>
        <taxon>Rhabditidae</taxon>
        <taxon>Peloderinae</taxon>
        <taxon>Caenorhabditis</taxon>
    </lineage>
</organism>
<evidence type="ECO:0000259" key="3">
    <source>
        <dbReference type="PROSITE" id="PS50181"/>
    </source>
</evidence>
<evidence type="ECO:0000256" key="1">
    <source>
        <dbReference type="SAM" id="MobiDB-lite"/>
    </source>
</evidence>
<reference evidence="5" key="1">
    <citation type="submission" date="2011-07" db="EMBL/GenBank/DDBJ databases">
        <authorList>
            <consortium name="Caenorhabditis brenneri Sequencing and Analysis Consortium"/>
            <person name="Wilson R.K."/>
        </authorList>
    </citation>
    <scope>NUCLEOTIDE SEQUENCE [LARGE SCALE GENOMIC DNA]</scope>
    <source>
        <strain evidence="5">PB2801</strain>
    </source>
</reference>
<proteinExistence type="predicted"/>
<accession>G0N4A0</accession>
<feature type="domain" description="F-box" evidence="3">
    <location>
        <begin position="2"/>
        <end position="49"/>
    </location>
</feature>
<dbReference type="InParanoid" id="G0N4A0"/>